<organism evidence="1 2">
    <name type="scientific">Actinomadura mexicana</name>
    <dbReference type="NCBI Taxonomy" id="134959"/>
    <lineage>
        <taxon>Bacteria</taxon>
        <taxon>Bacillati</taxon>
        <taxon>Actinomycetota</taxon>
        <taxon>Actinomycetes</taxon>
        <taxon>Streptosporangiales</taxon>
        <taxon>Thermomonosporaceae</taxon>
        <taxon>Actinomadura</taxon>
    </lineage>
</organism>
<gene>
    <name evidence="1" type="ORF">SAMN06265355_12075</name>
</gene>
<sequence>MRVARKYQPVDQRDRPVIIYGGRVNVRIIGEERKDVAVALDSPIWGLGMPRRCIGDHDELILVACGWWNFLLPWGKTITVRVPRNTEVEVRIARRAFTEGDLETPPLIDNATEVE</sequence>
<accession>A0A239FFE3</accession>
<evidence type="ECO:0000313" key="1">
    <source>
        <dbReference type="EMBL" id="SNS55238.1"/>
    </source>
</evidence>
<keyword evidence="2" id="KW-1185">Reference proteome</keyword>
<reference evidence="2" key="1">
    <citation type="submission" date="2017-06" db="EMBL/GenBank/DDBJ databases">
        <authorList>
            <person name="Varghese N."/>
            <person name="Submissions S."/>
        </authorList>
    </citation>
    <scope>NUCLEOTIDE SEQUENCE [LARGE SCALE GENOMIC DNA]</scope>
    <source>
        <strain evidence="2">DSM 44485</strain>
    </source>
</reference>
<dbReference type="Proteomes" id="UP000198420">
    <property type="component" value="Unassembled WGS sequence"/>
</dbReference>
<proteinExistence type="predicted"/>
<evidence type="ECO:0000313" key="2">
    <source>
        <dbReference type="Proteomes" id="UP000198420"/>
    </source>
</evidence>
<dbReference type="EMBL" id="FZNP01000020">
    <property type="protein sequence ID" value="SNS55238.1"/>
    <property type="molecule type" value="Genomic_DNA"/>
</dbReference>
<name>A0A239FFE3_9ACTN</name>
<dbReference type="AlphaFoldDB" id="A0A239FFE3"/>
<protein>
    <submittedName>
        <fullName evidence="1">Uncharacterized protein</fullName>
    </submittedName>
</protein>